<dbReference type="EMBL" id="WUQX01000001">
    <property type="protein sequence ID" value="MXP76043.1"/>
    <property type="molecule type" value="Genomic_DNA"/>
</dbReference>
<dbReference type="Proteomes" id="UP000460412">
    <property type="component" value="Unassembled WGS sequence"/>
</dbReference>
<proteinExistence type="predicted"/>
<accession>A0A7X3MGJ7</accession>
<evidence type="ECO:0000313" key="2">
    <source>
        <dbReference type="Proteomes" id="UP000460412"/>
    </source>
</evidence>
<reference evidence="1 2" key="1">
    <citation type="submission" date="2019-12" db="EMBL/GenBank/DDBJ databases">
        <title>Sporaefaciens musculi gen. nov., sp. nov., a novel bacterium isolated from the caecum of an obese mouse.</title>
        <authorList>
            <person name="Rasmussen T.S."/>
            <person name="Streidl T."/>
            <person name="Hitch T.C.A."/>
            <person name="Wortmann E."/>
            <person name="Deptula P."/>
            <person name="Hansen M."/>
            <person name="Nielsen D.S."/>
            <person name="Clavel T."/>
            <person name="Vogensen F.K."/>
        </authorList>
    </citation>
    <scope>NUCLEOTIDE SEQUENCE [LARGE SCALE GENOMIC DNA]</scope>
    <source>
        <strain evidence="1 2">WCA-9-b2</strain>
    </source>
</reference>
<sequence length="65" mass="7347">MCEALKELMKDEIDKERQEAAQIATQDTILENIKSLMHNLNFSAEQAMAALNIPVPNRSGYISRL</sequence>
<gene>
    <name evidence="1" type="ORF">GN277_11785</name>
</gene>
<keyword evidence="2" id="KW-1185">Reference proteome</keyword>
<organism evidence="1 2">
    <name type="scientific">Sporofaciens musculi</name>
    <dbReference type="NCBI Taxonomy" id="2681861"/>
    <lineage>
        <taxon>Bacteria</taxon>
        <taxon>Bacillati</taxon>
        <taxon>Bacillota</taxon>
        <taxon>Clostridia</taxon>
        <taxon>Lachnospirales</taxon>
        <taxon>Lachnospiraceae</taxon>
        <taxon>Sporofaciens</taxon>
    </lineage>
</organism>
<dbReference type="RefSeq" id="WP_159751219.1">
    <property type="nucleotide sequence ID" value="NZ_WUQX01000001.1"/>
</dbReference>
<protein>
    <submittedName>
        <fullName evidence="1">Uncharacterized protein</fullName>
    </submittedName>
</protein>
<dbReference type="AlphaFoldDB" id="A0A7X3MGJ7"/>
<evidence type="ECO:0000313" key="1">
    <source>
        <dbReference type="EMBL" id="MXP76043.1"/>
    </source>
</evidence>
<comment type="caution">
    <text evidence="1">The sequence shown here is derived from an EMBL/GenBank/DDBJ whole genome shotgun (WGS) entry which is preliminary data.</text>
</comment>
<name>A0A7X3MGJ7_9FIRM</name>